<dbReference type="AlphaFoldDB" id="A0A2P8C754"/>
<feature type="domain" description="Bacterial bifunctional deaminase-reductase C-terminal" evidence="1">
    <location>
        <begin position="7"/>
        <end position="177"/>
    </location>
</feature>
<dbReference type="Gene3D" id="3.40.430.10">
    <property type="entry name" value="Dihydrofolate Reductase, subunit A"/>
    <property type="match status" value="1"/>
</dbReference>
<dbReference type="PANTHER" id="PTHR38011">
    <property type="entry name" value="DIHYDROFOLATE REDUCTASE FAMILY PROTEIN (AFU_ORTHOLOGUE AFUA_8G06820)"/>
    <property type="match status" value="1"/>
</dbReference>
<evidence type="ECO:0000313" key="2">
    <source>
        <dbReference type="EMBL" id="GET22391.1"/>
    </source>
</evidence>
<organism evidence="3 4">
    <name type="scientific">Prolixibacter denitrificans</name>
    <dbReference type="NCBI Taxonomy" id="1541063"/>
    <lineage>
        <taxon>Bacteria</taxon>
        <taxon>Pseudomonadati</taxon>
        <taxon>Bacteroidota</taxon>
        <taxon>Bacteroidia</taxon>
        <taxon>Marinilabiliales</taxon>
        <taxon>Prolixibacteraceae</taxon>
        <taxon>Prolixibacter</taxon>
    </lineage>
</organism>
<dbReference type="InterPro" id="IPR002734">
    <property type="entry name" value="RibDG_C"/>
</dbReference>
<gene>
    <name evidence="3" type="ORF">CLV93_113103</name>
    <name evidence="2" type="ORF">JCM18694_26370</name>
</gene>
<keyword evidence="5" id="KW-1185">Reference proteome</keyword>
<proteinExistence type="predicted"/>
<evidence type="ECO:0000313" key="5">
    <source>
        <dbReference type="Proteomes" id="UP000396862"/>
    </source>
</evidence>
<evidence type="ECO:0000259" key="1">
    <source>
        <dbReference type="Pfam" id="PF01872"/>
    </source>
</evidence>
<dbReference type="EMBL" id="BLAU01000001">
    <property type="protein sequence ID" value="GET22391.1"/>
    <property type="molecule type" value="Genomic_DNA"/>
</dbReference>
<dbReference type="Proteomes" id="UP000396862">
    <property type="component" value="Unassembled WGS sequence"/>
</dbReference>
<dbReference type="InterPro" id="IPR024072">
    <property type="entry name" value="DHFR-like_dom_sf"/>
</dbReference>
<evidence type="ECO:0000313" key="3">
    <source>
        <dbReference type="EMBL" id="PSK80809.1"/>
    </source>
</evidence>
<protein>
    <submittedName>
        <fullName evidence="3">Dihydrofolate reductase</fullName>
    </submittedName>
    <submittedName>
        <fullName evidence="2">Riboflavin biosynthesis protein RibD</fullName>
    </submittedName>
</protein>
<dbReference type="Proteomes" id="UP000240621">
    <property type="component" value="Unassembled WGS sequence"/>
</dbReference>
<dbReference type="EMBL" id="PYGC01000013">
    <property type="protein sequence ID" value="PSK80809.1"/>
    <property type="molecule type" value="Genomic_DNA"/>
</dbReference>
<name>A0A2P8C754_9BACT</name>
<reference evidence="3 4" key="1">
    <citation type="submission" date="2018-03" db="EMBL/GenBank/DDBJ databases">
        <title>Genomic Encyclopedia of Archaeal and Bacterial Type Strains, Phase II (KMG-II): from individual species to whole genera.</title>
        <authorList>
            <person name="Goeker M."/>
        </authorList>
    </citation>
    <scope>NUCLEOTIDE SEQUENCE [LARGE SCALE GENOMIC DNA]</scope>
    <source>
        <strain evidence="3 4">DSM 27267</strain>
    </source>
</reference>
<dbReference type="Pfam" id="PF01872">
    <property type="entry name" value="RibD_C"/>
    <property type="match status" value="1"/>
</dbReference>
<dbReference type="PANTHER" id="PTHR38011:SF11">
    <property type="entry name" value="2,5-DIAMINO-6-RIBOSYLAMINO-4(3H)-PYRIMIDINONE 5'-PHOSPHATE REDUCTASE"/>
    <property type="match status" value="1"/>
</dbReference>
<accession>A0A2P8C754</accession>
<dbReference type="RefSeq" id="WP_106543668.1">
    <property type="nucleotide sequence ID" value="NZ_BLAU01000001.1"/>
</dbReference>
<reference evidence="2 5" key="2">
    <citation type="submission" date="2019-10" db="EMBL/GenBank/DDBJ databases">
        <title>Prolixibacter strains distinguished by the presence of nitrate reductase genes were adept at nitrate-dependent anaerobic corrosion of metallic iron and carbon steel.</title>
        <authorList>
            <person name="Iino T."/>
            <person name="Shono N."/>
            <person name="Ito K."/>
            <person name="Nakamura R."/>
            <person name="Sueoka K."/>
            <person name="Harayama S."/>
            <person name="Ohkuma M."/>
        </authorList>
    </citation>
    <scope>NUCLEOTIDE SEQUENCE [LARGE SCALE GENOMIC DNA]</scope>
    <source>
        <strain evidence="2 5">MIC1-1</strain>
    </source>
</reference>
<comment type="caution">
    <text evidence="3">The sequence shown here is derived from an EMBL/GenBank/DDBJ whole genome shotgun (WGS) entry which is preliminary data.</text>
</comment>
<sequence length="186" mass="20432">MGKLHSFQFITLNGFLNDPNGDISWHRHGTEENQFANNSMQSGTTLLFGRKTYEMMASYWPTPLAAENSPEVAQKMNIAKKIVFSRTLKQAGWENTLIANDAVEEMKRLKETSDGNFTLLGSGTILTLFAAAGLIDQYMVMIDPVAIGAGSAVFGGIPQPLNLELTNVQSFKSGVVLLSYRPLQEV</sequence>
<dbReference type="GO" id="GO:0008703">
    <property type="term" value="F:5-amino-6-(5-phosphoribosylamino)uracil reductase activity"/>
    <property type="evidence" value="ECO:0007669"/>
    <property type="project" value="InterPro"/>
</dbReference>
<evidence type="ECO:0000313" key="4">
    <source>
        <dbReference type="Proteomes" id="UP000240621"/>
    </source>
</evidence>
<dbReference type="GO" id="GO:0009231">
    <property type="term" value="P:riboflavin biosynthetic process"/>
    <property type="evidence" value="ECO:0007669"/>
    <property type="project" value="InterPro"/>
</dbReference>
<dbReference type="InterPro" id="IPR050765">
    <property type="entry name" value="Riboflavin_Biosynth_HTPR"/>
</dbReference>
<dbReference type="SUPFAM" id="SSF53597">
    <property type="entry name" value="Dihydrofolate reductase-like"/>
    <property type="match status" value="1"/>
</dbReference>
<dbReference type="OrthoDB" id="195113at2"/>